<accession>A0ABT2P5L3</accession>
<dbReference type="Gene3D" id="1.25.40.10">
    <property type="entry name" value="Tetratricopeptide repeat domain"/>
    <property type="match status" value="1"/>
</dbReference>
<dbReference type="InterPro" id="IPR011990">
    <property type="entry name" value="TPR-like_helical_dom_sf"/>
</dbReference>
<dbReference type="Proteomes" id="UP001431192">
    <property type="component" value="Unassembled WGS sequence"/>
</dbReference>
<name>A0ABT2P5L3_9GAMM</name>
<reference evidence="1" key="1">
    <citation type="submission" date="2022-09" db="EMBL/GenBank/DDBJ databases">
        <title>Shewanella sp. KJ10-1 sp.nov, isolated from marine algae.</title>
        <authorList>
            <person name="Butt M."/>
            <person name="Lee J.K."/>
            <person name="Kim J.M."/>
            <person name="Choi D.G."/>
        </authorList>
    </citation>
    <scope>NUCLEOTIDE SEQUENCE</scope>
    <source>
        <strain evidence="1">KJ10-1</strain>
    </source>
</reference>
<comment type="caution">
    <text evidence="1">The sequence shown here is derived from an EMBL/GenBank/DDBJ whole genome shotgun (WGS) entry which is preliminary data.</text>
</comment>
<evidence type="ECO:0008006" key="3">
    <source>
        <dbReference type="Google" id="ProtNLM"/>
    </source>
</evidence>
<gene>
    <name evidence="1" type="ORF">N4T56_12775</name>
</gene>
<organism evidence="1 2">
    <name type="scientific">Shewanella phaeophyticola</name>
    <dbReference type="NCBI Taxonomy" id="2978345"/>
    <lineage>
        <taxon>Bacteria</taxon>
        <taxon>Pseudomonadati</taxon>
        <taxon>Pseudomonadota</taxon>
        <taxon>Gammaproteobacteria</taxon>
        <taxon>Alteromonadales</taxon>
        <taxon>Shewanellaceae</taxon>
        <taxon>Shewanella</taxon>
    </lineage>
</organism>
<protein>
    <recommendedName>
        <fullName evidence="3">Outer membrane lipoprotein BamD-like domain-containing protein</fullName>
    </recommendedName>
</protein>
<evidence type="ECO:0000313" key="1">
    <source>
        <dbReference type="EMBL" id="MCT8987184.1"/>
    </source>
</evidence>
<dbReference type="RefSeq" id="WP_261733500.1">
    <property type="nucleotide sequence ID" value="NZ_JAODOQ010000001.1"/>
</dbReference>
<dbReference type="EMBL" id="JAODOQ010000001">
    <property type="protein sequence ID" value="MCT8987184.1"/>
    <property type="molecule type" value="Genomic_DNA"/>
</dbReference>
<sequence length="262" mass="30527">MGLSRRAIINYCGQRATRPLKREAQYTAAEYYLKAGDRNNALTTFRSYAKTYPQPFDVAQEVRFKMSEFYRQSGEANKQYYWFRQILSFDRQQRQSDANAIQARQVELGSIAAFALGEAEQRSFAAIKLNAPLQKSLKRKQDAMKKAINYYQQVLGFQLAKYVPHATYNLAEMYRQLASDMMNSQRPNDLDELALEEYEILLEELAYPFEEKAIDIHISNAQRAWEDIVDQWVDKSFTRLAEMSPALYQKSELTHEVIDAIH</sequence>
<keyword evidence="2" id="KW-1185">Reference proteome</keyword>
<evidence type="ECO:0000313" key="2">
    <source>
        <dbReference type="Proteomes" id="UP001431192"/>
    </source>
</evidence>
<proteinExistence type="predicted"/>